<keyword evidence="4" id="KW-1185">Reference proteome</keyword>
<dbReference type="AlphaFoldDB" id="A0A923ECS0"/>
<dbReference type="SMART" id="SM00646">
    <property type="entry name" value="Ami_3"/>
    <property type="match status" value="1"/>
</dbReference>
<sequence length="250" mass="28499">MAKNKEKGLIPCIFSILLILLFLNTNTRLSRIILINSETNIVLAEKKDTLEENKMSLRSEKKMDKLSDKVIVLDPGHGGKDKGTSIGNLYEKDINLKIAFHTKKYLEKKGIKVFMTREDDKLIPLKEIGKFVNNIGPEVFVSIHVNSFKESKYNGISTYYYDVNGFQNEERIQLAETIQKESVMDGIWYDRGIRKQNIAVLRYSNSPCALVECGFITNPGDRNKLQDEKILKSTGENIAKGIINYIMSKI</sequence>
<dbReference type="EMBL" id="JAAZWO010000017">
    <property type="protein sequence ID" value="MBC2398699.1"/>
    <property type="molecule type" value="Genomic_DNA"/>
</dbReference>
<organism evidence="3 4">
    <name type="scientific">Clostridium tetanomorphum</name>
    <dbReference type="NCBI Taxonomy" id="1553"/>
    <lineage>
        <taxon>Bacteria</taxon>
        <taxon>Bacillati</taxon>
        <taxon>Bacillota</taxon>
        <taxon>Clostridia</taxon>
        <taxon>Eubacteriales</taxon>
        <taxon>Clostridiaceae</taxon>
        <taxon>Clostridium</taxon>
    </lineage>
</organism>
<dbReference type="PANTHER" id="PTHR30404">
    <property type="entry name" value="N-ACETYLMURAMOYL-L-ALANINE AMIDASE"/>
    <property type="match status" value="1"/>
</dbReference>
<gene>
    <name evidence="3" type="ORF">HGG79_13080</name>
</gene>
<reference evidence="3 4" key="1">
    <citation type="submission" date="2020-04" db="EMBL/GenBank/DDBJ databases">
        <title>Genomic insights into acetone-butanol-ethanol (ABE) fermentation by sequencing solventogenic clostridia strains.</title>
        <authorList>
            <person name="Brown S."/>
        </authorList>
    </citation>
    <scope>NUCLEOTIDE SEQUENCE [LARGE SCALE GENOMIC DNA]</scope>
    <source>
        <strain evidence="3 4">DJ011</strain>
    </source>
</reference>
<evidence type="ECO:0000259" key="2">
    <source>
        <dbReference type="SMART" id="SM00646"/>
    </source>
</evidence>
<protein>
    <submittedName>
        <fullName evidence="3">N-acetylmuramoyl-L-alanine amidase</fullName>
    </submittedName>
</protein>
<name>A0A923ECS0_CLOTT</name>
<feature type="domain" description="MurNAc-LAA" evidence="2">
    <location>
        <begin position="129"/>
        <end position="243"/>
    </location>
</feature>
<dbReference type="SUPFAM" id="SSF53187">
    <property type="entry name" value="Zn-dependent exopeptidases"/>
    <property type="match status" value="1"/>
</dbReference>
<comment type="caution">
    <text evidence="3">The sequence shown here is derived from an EMBL/GenBank/DDBJ whole genome shotgun (WGS) entry which is preliminary data.</text>
</comment>
<dbReference type="GO" id="GO:0008745">
    <property type="term" value="F:N-acetylmuramoyl-L-alanine amidase activity"/>
    <property type="evidence" value="ECO:0007669"/>
    <property type="project" value="InterPro"/>
</dbReference>
<evidence type="ECO:0000313" key="3">
    <source>
        <dbReference type="EMBL" id="MBC2398699.1"/>
    </source>
</evidence>
<dbReference type="GO" id="GO:0030288">
    <property type="term" value="C:outer membrane-bounded periplasmic space"/>
    <property type="evidence" value="ECO:0007669"/>
    <property type="project" value="TreeGrafter"/>
</dbReference>
<evidence type="ECO:0000313" key="4">
    <source>
        <dbReference type="Proteomes" id="UP000563151"/>
    </source>
</evidence>
<dbReference type="RefSeq" id="WP_035150855.1">
    <property type="nucleotide sequence ID" value="NZ_JAAZWO010000017.1"/>
</dbReference>
<dbReference type="InterPro" id="IPR050695">
    <property type="entry name" value="N-acetylmuramoyl_amidase_3"/>
</dbReference>
<dbReference type="PANTHER" id="PTHR30404:SF0">
    <property type="entry name" value="N-ACETYLMURAMOYL-L-ALANINE AMIDASE AMIC"/>
    <property type="match status" value="1"/>
</dbReference>
<keyword evidence="1" id="KW-0378">Hydrolase</keyword>
<dbReference type="CDD" id="cd02696">
    <property type="entry name" value="MurNAc-LAA"/>
    <property type="match status" value="1"/>
</dbReference>
<dbReference type="Pfam" id="PF01520">
    <property type="entry name" value="Amidase_3"/>
    <property type="match status" value="1"/>
</dbReference>
<evidence type="ECO:0000256" key="1">
    <source>
        <dbReference type="ARBA" id="ARBA00022801"/>
    </source>
</evidence>
<accession>A0A923ECS0</accession>
<dbReference type="GO" id="GO:0009253">
    <property type="term" value="P:peptidoglycan catabolic process"/>
    <property type="evidence" value="ECO:0007669"/>
    <property type="project" value="InterPro"/>
</dbReference>
<dbReference type="Proteomes" id="UP000563151">
    <property type="component" value="Unassembled WGS sequence"/>
</dbReference>
<dbReference type="InterPro" id="IPR002508">
    <property type="entry name" value="MurNAc-LAA_cat"/>
</dbReference>
<dbReference type="Gene3D" id="3.40.630.40">
    <property type="entry name" value="Zn-dependent exopeptidases"/>
    <property type="match status" value="1"/>
</dbReference>
<proteinExistence type="predicted"/>